<dbReference type="RefSeq" id="WP_379955773.1">
    <property type="nucleotide sequence ID" value="NZ_JAUYVI010000003.1"/>
</dbReference>
<comment type="caution">
    <text evidence="1">The sequence shown here is derived from an EMBL/GenBank/DDBJ whole genome shotgun (WGS) entry which is preliminary data.</text>
</comment>
<name>A0ABU0YKR0_9PROT</name>
<gene>
    <name evidence="1" type="primary">gguC</name>
    <name evidence="1" type="ORF">Q8A70_11615</name>
</gene>
<organism evidence="1 2">
    <name type="scientific">Dongia sedimenti</name>
    <dbReference type="NCBI Taxonomy" id="3064282"/>
    <lineage>
        <taxon>Bacteria</taxon>
        <taxon>Pseudomonadati</taxon>
        <taxon>Pseudomonadota</taxon>
        <taxon>Alphaproteobacteria</taxon>
        <taxon>Rhodospirillales</taxon>
        <taxon>Dongiaceae</taxon>
        <taxon>Dongia</taxon>
    </lineage>
</organism>
<dbReference type="EMBL" id="JAUYVI010000003">
    <property type="protein sequence ID" value="MDQ7248319.1"/>
    <property type="molecule type" value="Genomic_DNA"/>
</dbReference>
<evidence type="ECO:0000313" key="2">
    <source>
        <dbReference type="Proteomes" id="UP001230156"/>
    </source>
</evidence>
<dbReference type="NCBIfam" id="NF040903">
    <property type="entry name" value="GguC"/>
    <property type="match status" value="1"/>
</dbReference>
<sequence length="335" mass="36507">MTGNMRLIQYKTDGKRAVGLVAEDGVRAHPLQGYETVFSLAEASIAQNRPLADLVKAAASTETVDYVALLKAGKVLPPIEHPEPARFFLTGTGLTHLGSADARNKMHVTTHGSNAPESDSMKIFRMGIKGGKPEAGKIGVQPEWFYKGVGTEIVAPEAPMPLPGFALAGAEEPEVVGLYLVDSDGRPRRIGFTLGNEFSDHVTEAQNYLYTQHSKLRACSMGPELMIGELPQDIHGASRIIRNGKVLWEAEVLLGEANMSHSIANLEHFHFRYRMFRRPGDLHAYFMGAAVLSYGAGVKTQVGDTFEIDVPAFGQPLRNRMELEPDEGLVTVTPL</sequence>
<dbReference type="Proteomes" id="UP001230156">
    <property type="component" value="Unassembled WGS sequence"/>
</dbReference>
<evidence type="ECO:0000313" key="1">
    <source>
        <dbReference type="EMBL" id="MDQ7248319.1"/>
    </source>
</evidence>
<dbReference type="InterPro" id="IPR036663">
    <property type="entry name" value="Fumarylacetoacetase_C_sf"/>
</dbReference>
<accession>A0ABU0YKR0</accession>
<dbReference type="SUPFAM" id="SSF56529">
    <property type="entry name" value="FAH"/>
    <property type="match status" value="1"/>
</dbReference>
<reference evidence="2" key="1">
    <citation type="submission" date="2023-08" db="EMBL/GenBank/DDBJ databases">
        <title>Rhodospirillaceae gen. nov., a novel taxon isolated from the Yangtze River Yuezi River estuary sludge.</title>
        <authorList>
            <person name="Ruan L."/>
        </authorList>
    </citation>
    <scope>NUCLEOTIDE SEQUENCE [LARGE SCALE GENOMIC DNA]</scope>
    <source>
        <strain evidence="2">R-7</strain>
    </source>
</reference>
<proteinExistence type="predicted"/>
<dbReference type="Gene3D" id="3.90.850.10">
    <property type="entry name" value="Fumarylacetoacetase-like, C-terminal domain"/>
    <property type="match status" value="1"/>
</dbReference>
<protein>
    <submittedName>
        <fullName evidence="1">GguC family protein</fullName>
    </submittedName>
</protein>
<dbReference type="PIRSF" id="PIRSF033905">
    <property type="entry name" value="UCP033905"/>
    <property type="match status" value="1"/>
</dbReference>
<dbReference type="InterPro" id="IPR009645">
    <property type="entry name" value="GguC"/>
</dbReference>
<keyword evidence="2" id="KW-1185">Reference proteome</keyword>